<protein>
    <submittedName>
        <fullName evidence="2">Uncharacterized protein</fullName>
    </submittedName>
</protein>
<name>A0A7J8A8C2_PIPKU</name>
<keyword evidence="3" id="KW-1185">Reference proteome</keyword>
<gene>
    <name evidence="2" type="ORF">mPipKuh1_009018</name>
</gene>
<evidence type="ECO:0000256" key="1">
    <source>
        <dbReference type="SAM" id="MobiDB-lite"/>
    </source>
</evidence>
<dbReference type="AlphaFoldDB" id="A0A7J8A8C2"/>
<comment type="caution">
    <text evidence="2">The sequence shown here is derived from an EMBL/GenBank/DDBJ whole genome shotgun (WGS) entry which is preliminary data.</text>
</comment>
<organism evidence="2 3">
    <name type="scientific">Pipistrellus kuhlii</name>
    <name type="common">Kuhl's pipistrelle</name>
    <dbReference type="NCBI Taxonomy" id="59472"/>
    <lineage>
        <taxon>Eukaryota</taxon>
        <taxon>Metazoa</taxon>
        <taxon>Chordata</taxon>
        <taxon>Craniata</taxon>
        <taxon>Vertebrata</taxon>
        <taxon>Euteleostomi</taxon>
        <taxon>Mammalia</taxon>
        <taxon>Eutheria</taxon>
        <taxon>Laurasiatheria</taxon>
        <taxon>Chiroptera</taxon>
        <taxon>Yangochiroptera</taxon>
        <taxon>Vespertilionidae</taxon>
        <taxon>Pipistrellus</taxon>
    </lineage>
</organism>
<sequence>MATVSAPVSLKLGEGVGLLHPSVPPTLLPSSHPKPTALSSALWKRPLGTGSSSFVRGPVPAPPQLEGSPQEVSRGACAGSRAPAPTEPAPVHSGFCLAADRLYFTLGEPFLWSGLASIASEVGVMAEHR</sequence>
<dbReference type="Proteomes" id="UP000558488">
    <property type="component" value="Unassembled WGS sequence"/>
</dbReference>
<dbReference type="EMBL" id="JACAGB010000002">
    <property type="protein sequence ID" value="KAF6382674.1"/>
    <property type="molecule type" value="Genomic_DNA"/>
</dbReference>
<evidence type="ECO:0000313" key="2">
    <source>
        <dbReference type="EMBL" id="KAF6382674.1"/>
    </source>
</evidence>
<evidence type="ECO:0000313" key="3">
    <source>
        <dbReference type="Proteomes" id="UP000558488"/>
    </source>
</evidence>
<proteinExistence type="predicted"/>
<reference evidence="2 3" key="1">
    <citation type="journal article" date="2020" name="Nature">
        <title>Six reference-quality genomes reveal evolution of bat adaptations.</title>
        <authorList>
            <person name="Jebb D."/>
            <person name="Huang Z."/>
            <person name="Pippel M."/>
            <person name="Hughes G.M."/>
            <person name="Lavrichenko K."/>
            <person name="Devanna P."/>
            <person name="Winkler S."/>
            <person name="Jermiin L.S."/>
            <person name="Skirmuntt E.C."/>
            <person name="Katzourakis A."/>
            <person name="Burkitt-Gray L."/>
            <person name="Ray D.A."/>
            <person name="Sullivan K.A.M."/>
            <person name="Roscito J.G."/>
            <person name="Kirilenko B.M."/>
            <person name="Davalos L.M."/>
            <person name="Corthals A.P."/>
            <person name="Power M.L."/>
            <person name="Jones G."/>
            <person name="Ransome R.D."/>
            <person name="Dechmann D.K.N."/>
            <person name="Locatelli A.G."/>
            <person name="Puechmaille S.J."/>
            <person name="Fedrigo O."/>
            <person name="Jarvis E.D."/>
            <person name="Hiller M."/>
            <person name="Vernes S.C."/>
            <person name="Myers E.W."/>
            <person name="Teeling E.C."/>
        </authorList>
    </citation>
    <scope>NUCLEOTIDE SEQUENCE [LARGE SCALE GENOMIC DNA]</scope>
    <source>
        <strain evidence="2">MPipKuh1</strain>
        <tissue evidence="2">Flight muscle</tissue>
    </source>
</reference>
<feature type="region of interest" description="Disordered" evidence="1">
    <location>
        <begin position="53"/>
        <end position="90"/>
    </location>
</feature>
<accession>A0A7J8A8C2</accession>